<organism evidence="1">
    <name type="scientific">Rhizophora mucronata</name>
    <name type="common">Asiatic mangrove</name>
    <dbReference type="NCBI Taxonomy" id="61149"/>
    <lineage>
        <taxon>Eukaryota</taxon>
        <taxon>Viridiplantae</taxon>
        <taxon>Streptophyta</taxon>
        <taxon>Embryophyta</taxon>
        <taxon>Tracheophyta</taxon>
        <taxon>Spermatophyta</taxon>
        <taxon>Magnoliopsida</taxon>
        <taxon>eudicotyledons</taxon>
        <taxon>Gunneridae</taxon>
        <taxon>Pentapetalae</taxon>
        <taxon>rosids</taxon>
        <taxon>fabids</taxon>
        <taxon>Malpighiales</taxon>
        <taxon>Rhizophoraceae</taxon>
        <taxon>Rhizophora</taxon>
    </lineage>
</organism>
<dbReference type="EMBL" id="GGEC01066571">
    <property type="protein sequence ID" value="MBX47055.1"/>
    <property type="molecule type" value="Transcribed_RNA"/>
</dbReference>
<protein>
    <submittedName>
        <fullName evidence="1">Uncharacterized protein</fullName>
    </submittedName>
</protein>
<dbReference type="AlphaFoldDB" id="A0A2P2NX69"/>
<proteinExistence type="predicted"/>
<name>A0A2P2NX69_RHIMU</name>
<evidence type="ECO:0000313" key="1">
    <source>
        <dbReference type="EMBL" id="MBX47055.1"/>
    </source>
</evidence>
<accession>A0A2P2NX69</accession>
<reference evidence="1" key="1">
    <citation type="submission" date="2018-02" db="EMBL/GenBank/DDBJ databases">
        <title>Rhizophora mucronata_Transcriptome.</title>
        <authorList>
            <person name="Meera S.P."/>
            <person name="Sreeshan A."/>
            <person name="Augustine A."/>
        </authorList>
    </citation>
    <scope>NUCLEOTIDE SEQUENCE</scope>
    <source>
        <tissue evidence="1">Leaf</tissue>
    </source>
</reference>
<sequence>MVSPMNFLLGTHLILKLKKYINF</sequence>